<feature type="domain" description="5'-3' exoribonuclease 1 SH3-like" evidence="8">
    <location>
        <begin position="1160"/>
        <end position="1224"/>
    </location>
</feature>
<evidence type="ECO:0000256" key="1">
    <source>
        <dbReference type="ARBA" id="ARBA00022722"/>
    </source>
</evidence>
<feature type="compositionally biased region" description="Polar residues" evidence="5">
    <location>
        <begin position="1579"/>
        <end position="1589"/>
    </location>
</feature>
<dbReference type="CDD" id="cd18673">
    <property type="entry name" value="PIN_XRN1-2-like"/>
    <property type="match status" value="1"/>
</dbReference>
<evidence type="ECO:0000256" key="4">
    <source>
        <dbReference type="ARBA" id="ARBA00038299"/>
    </source>
</evidence>
<feature type="region of interest" description="Disordered" evidence="5">
    <location>
        <begin position="91"/>
        <end position="128"/>
    </location>
</feature>
<evidence type="ECO:0000259" key="6">
    <source>
        <dbReference type="Pfam" id="PF03159"/>
    </source>
</evidence>
<dbReference type="Pfam" id="PF17846">
    <property type="entry name" value="XRN_M"/>
    <property type="match status" value="1"/>
</dbReference>
<keyword evidence="1" id="KW-0540">Nuclease</keyword>
<evidence type="ECO:0000259" key="10">
    <source>
        <dbReference type="Pfam" id="PF18334"/>
    </source>
</evidence>
<evidence type="ECO:0000256" key="5">
    <source>
        <dbReference type="SAM" id="MobiDB-lite"/>
    </source>
</evidence>
<evidence type="ECO:0000259" key="9">
    <source>
        <dbReference type="Pfam" id="PF18332"/>
    </source>
</evidence>
<dbReference type="GO" id="GO:0000956">
    <property type="term" value="P:nuclear-transcribed mRNA catabolic process"/>
    <property type="evidence" value="ECO:0007669"/>
    <property type="project" value="TreeGrafter"/>
</dbReference>
<feature type="compositionally biased region" description="Low complexity" evidence="5">
    <location>
        <begin position="1238"/>
        <end position="1296"/>
    </location>
</feature>
<dbReference type="Gene3D" id="3.40.50.12390">
    <property type="match status" value="2"/>
</dbReference>
<feature type="compositionally biased region" description="Low complexity" evidence="5">
    <location>
        <begin position="1542"/>
        <end position="1575"/>
    </location>
</feature>
<feature type="compositionally biased region" description="Low complexity" evidence="5">
    <location>
        <begin position="1518"/>
        <end position="1531"/>
    </location>
</feature>
<gene>
    <name evidence="11" type="ORF">C2E21_2341</name>
</gene>
<feature type="region of interest" description="Disordered" evidence="5">
    <location>
        <begin position="1230"/>
        <end position="1654"/>
    </location>
</feature>
<keyword evidence="12" id="KW-1185">Reference proteome</keyword>
<feature type="domain" description="5'-3' exoribonuclease 1 D1" evidence="9">
    <location>
        <begin position="697"/>
        <end position="877"/>
    </location>
</feature>
<dbReference type="GO" id="GO:0004534">
    <property type="term" value="F:5'-3' RNA exonuclease activity"/>
    <property type="evidence" value="ECO:0007669"/>
    <property type="project" value="TreeGrafter"/>
</dbReference>
<feature type="compositionally biased region" description="Pro residues" evidence="5">
    <location>
        <begin position="1427"/>
        <end position="1439"/>
    </location>
</feature>
<feature type="compositionally biased region" description="Low complexity" evidence="5">
    <location>
        <begin position="1488"/>
        <end position="1503"/>
    </location>
</feature>
<feature type="compositionally biased region" description="Pro residues" evidence="5">
    <location>
        <begin position="1532"/>
        <end position="1541"/>
    </location>
</feature>
<dbReference type="Gene3D" id="2.30.30.750">
    <property type="match status" value="1"/>
</dbReference>
<evidence type="ECO:0000259" key="7">
    <source>
        <dbReference type="Pfam" id="PF17846"/>
    </source>
</evidence>
<dbReference type="InterPro" id="IPR004859">
    <property type="entry name" value="Xrn1_N"/>
</dbReference>
<dbReference type="InterPro" id="IPR040992">
    <property type="entry name" value="XRN1_D1"/>
</dbReference>
<dbReference type="Pfam" id="PF18334">
    <property type="entry name" value="XRN1_D2_D3"/>
    <property type="match status" value="1"/>
</dbReference>
<dbReference type="InterPro" id="IPR047007">
    <property type="entry name" value="XRN1_D1_sf"/>
</dbReference>
<feature type="compositionally biased region" description="Acidic residues" evidence="5">
    <location>
        <begin position="434"/>
        <end position="443"/>
    </location>
</feature>
<name>A0A2P6TY66_CHLSO</name>
<dbReference type="Pfam" id="PF18332">
    <property type="entry name" value="XRN1_D1"/>
    <property type="match status" value="1"/>
</dbReference>
<dbReference type="OrthoDB" id="372487at2759"/>
<dbReference type="Pfam" id="PF03159">
    <property type="entry name" value="XRN_N"/>
    <property type="match status" value="1"/>
</dbReference>
<evidence type="ECO:0000313" key="11">
    <source>
        <dbReference type="EMBL" id="PRW59001.1"/>
    </source>
</evidence>
<feature type="region of interest" description="Disordered" evidence="5">
    <location>
        <begin position="433"/>
        <end position="454"/>
    </location>
</feature>
<feature type="domain" description="Xrn1 helical" evidence="7">
    <location>
        <begin position="278"/>
        <end position="648"/>
    </location>
</feature>
<dbReference type="Pfam" id="PF18129">
    <property type="entry name" value="SH3_12"/>
    <property type="match status" value="1"/>
</dbReference>
<evidence type="ECO:0000259" key="8">
    <source>
        <dbReference type="Pfam" id="PF18129"/>
    </source>
</evidence>
<reference evidence="11 12" key="1">
    <citation type="journal article" date="2018" name="Plant J.">
        <title>Genome sequences of Chlorella sorokiniana UTEX 1602 and Micractinium conductrix SAG 241.80: implications to maltose excretion by a green alga.</title>
        <authorList>
            <person name="Arriola M.B."/>
            <person name="Velmurugan N."/>
            <person name="Zhang Y."/>
            <person name="Plunkett M.H."/>
            <person name="Hondzo H."/>
            <person name="Barney B.M."/>
        </authorList>
    </citation>
    <scope>NUCLEOTIDE SEQUENCE [LARGE SCALE GENOMIC DNA]</scope>
    <source>
        <strain evidence="12">UTEX 1602</strain>
    </source>
</reference>
<evidence type="ECO:0000256" key="2">
    <source>
        <dbReference type="ARBA" id="ARBA00022801"/>
    </source>
</evidence>
<feature type="compositionally biased region" description="Low complexity" evidence="5">
    <location>
        <begin position="1463"/>
        <end position="1480"/>
    </location>
</feature>
<feature type="compositionally biased region" description="Basic and acidic residues" evidence="5">
    <location>
        <begin position="102"/>
        <end position="127"/>
    </location>
</feature>
<sequence>MGIPKFFRWLSERYPLINQPGGATVVPIIDNLYLDMNGIIHNCTHGNNPEVKLTEEEMIVKIFTYLDKLFHIVKPQKLLFMAIDGSAPRAKMNQQRSRRFKSAREAQEAMDAAQRRGEPVPDPETRFDSNCITPGTPFMARLGAHIRFFIRKKIAEDPAWQKPTIIFSGHDVPGEGEHKIMEYIRWQKRRPDYAPNMRHCLYGLDADLIMLSLVTHEPHFCLLREVVSFTGGGRGQPAREVLDNPCQEHFVLLQIGLLRDYFDAEFRTALEGRLPFSYDLERVVDDFVLFCMLVGNDFLPPLPTVDINEGSLDAMFALYKQLLPQLGGYLTHAGELSRGRLETFMRHLAEAEADVLHARAEDAEAFESKRSRGRGERGGEPAWASARVAAKRGAEEQARLQSEIDEDDAFALDMAKLALQAEGHELELLAAVEGEGEEDEEDAEGKPKAAVSAEPTMMSQEARNLFLNGDKDSGLAAWKARYYRDKLRVSGEAGRREVVEAYIQGLHWVLEYYYRGVASWNWYYPFHYAPMASDLVGLPSINVSFTLGKPFLPYEQLLAVQPSSSYRVLPEPYRTLMCDSSSPIIDFYPTDFQVDMEGKRADWEGVVLIPFIDQDRLLAAAASVPPTRLSPEERQRNMLGDILVFSHAPGSDAETEFCASTLPAHFASVAAPNSRAVAQAAPPPLPAGDRGFVPEFVAGTKTGGSGPPGFPSLTTIKSTAELRKIGVNVFGMASRKESLILQLKGLASQLGGQRLTAEQVAGALLGQRCWVKWPYLQEAVVEAVSDASTKMSTSGGTVRHGPAEAGEWQQERHRMQQEYLHKQGVDCGEITLLLHVRPCEGLVRQVDGTIEKRFAKKEVTYPMELVVRRNPSPDPRFQPETATASLVSYDFKPGARALFLGRSHYGCMATVLPDASAGLTKKGQQLVAGAAPQRRSVFRVSLEPGPTNMTTIAQAAKRVLGNINVQYSPSGQVARRLGVSHRTLGRMTGNVWLQAGEERRDRVDVGLCVKNGGKGLYVPDFARPLMENGDAKGWAYSESLVRVLDDYRRRFPWLWAAIEMDASPAEFKLDDVLPDQEREQQLEQIAALRKWLKGLPLSRRPLVKLSAQVAPEPAVKMLQAALPPRAKEQAAIELENVAATLLLPPTEKGGMTAALAGGVFDIGDRVAAITGSGSPPFGSRGTVVGTYDDAVEVVFDAEVPGGSDLYGRCNGNCGMLLPASDLLNLSKPSAVKAEGQHAPRVVRTARQQQQPAAAGAGPSGQRRQQQPSAAAALQAATAGLSGMPQARAPTPPAAANGSGGGTPGGSKQQPRLPDQSNAKGFSMGRGKTPALPPGLLKKQAGTAAAPGAPAGPPAVAPAPAPAPAAPTGLAAGNMLLAQLQRSTPTPNQQQPQAPAAPPAPGAALLQQLQRGVLPAAPQQPAGLQPMAPYPPLLQAPPPQQQSMPLSPPRVSSVPPGQALLAQLQSPAKAASLPAAAAGPAPTAPPPGLAAGSALLQQLQRPAAPAVPQPQPPPPPAPGMQLLSQLQQGGQPAPAPPAPPPAAATATLLQRLQGTAGQAAQAPAQPQPQPLTAAPADLSSLWQRLQQQHTPAEAAAAAAAAPPPPAVPASLLAPAPAAPAAPPQPAAAAPSAPPSGAVPAPSDLWRMLQNAGQKK</sequence>
<feature type="compositionally biased region" description="Basic and acidic residues" evidence="5">
    <location>
        <begin position="365"/>
        <end position="379"/>
    </location>
</feature>
<proteinExistence type="inferred from homology"/>
<dbReference type="InterPro" id="IPR041106">
    <property type="entry name" value="XRN1_D2_D3"/>
</dbReference>
<evidence type="ECO:0000256" key="3">
    <source>
        <dbReference type="ARBA" id="ARBA00022839"/>
    </source>
</evidence>
<dbReference type="EMBL" id="LHPG02000004">
    <property type="protein sequence ID" value="PRW59001.1"/>
    <property type="molecule type" value="Genomic_DNA"/>
</dbReference>
<organism evidence="11 12">
    <name type="scientific">Chlorella sorokiniana</name>
    <name type="common">Freshwater green alga</name>
    <dbReference type="NCBI Taxonomy" id="3076"/>
    <lineage>
        <taxon>Eukaryota</taxon>
        <taxon>Viridiplantae</taxon>
        <taxon>Chlorophyta</taxon>
        <taxon>core chlorophytes</taxon>
        <taxon>Trebouxiophyceae</taxon>
        <taxon>Chlorellales</taxon>
        <taxon>Chlorellaceae</taxon>
        <taxon>Chlorella clade</taxon>
        <taxon>Chlorella</taxon>
    </lineage>
</organism>
<dbReference type="GO" id="GO:0005634">
    <property type="term" value="C:nucleus"/>
    <property type="evidence" value="ECO:0007669"/>
    <property type="project" value="TreeGrafter"/>
</dbReference>
<dbReference type="Gene3D" id="2.170.260.40">
    <property type="match status" value="1"/>
</dbReference>
<dbReference type="InterPro" id="IPR047008">
    <property type="entry name" value="XRN1_SH3_sf"/>
</dbReference>
<dbReference type="GO" id="GO:0003723">
    <property type="term" value="F:RNA binding"/>
    <property type="evidence" value="ECO:0007669"/>
    <property type="project" value="TreeGrafter"/>
</dbReference>
<dbReference type="InterPro" id="IPR041412">
    <property type="entry name" value="Xrn1_helical"/>
</dbReference>
<keyword evidence="2" id="KW-0378">Hydrolase</keyword>
<accession>A0A2P6TY66</accession>
<dbReference type="PANTHER" id="PTHR12341">
    <property type="entry name" value="5'-&gt;3' EXORIBONUCLEASE"/>
    <property type="match status" value="1"/>
</dbReference>
<dbReference type="InterPro" id="IPR027073">
    <property type="entry name" value="5_3_exoribonuclease"/>
</dbReference>
<evidence type="ECO:0000313" key="12">
    <source>
        <dbReference type="Proteomes" id="UP000239899"/>
    </source>
</evidence>
<feature type="compositionally biased region" description="Low complexity" evidence="5">
    <location>
        <begin position="1625"/>
        <end position="1641"/>
    </location>
</feature>
<dbReference type="PANTHER" id="PTHR12341:SF7">
    <property type="entry name" value="5'-3' EXORIBONUCLEASE 1"/>
    <property type="match status" value="1"/>
</dbReference>
<feature type="domain" description="Exoribonuclease Xrn1 D2/D3" evidence="10">
    <location>
        <begin position="889"/>
        <end position="1119"/>
    </location>
</feature>
<feature type="compositionally biased region" description="Low complexity" evidence="5">
    <location>
        <begin position="1401"/>
        <end position="1426"/>
    </location>
</feature>
<feature type="compositionally biased region" description="Pro residues" evidence="5">
    <location>
        <begin position="1615"/>
        <end position="1624"/>
    </location>
</feature>
<comment type="caution">
    <text evidence="11">The sequence shown here is derived from an EMBL/GenBank/DDBJ whole genome shotgun (WGS) entry which is preliminary data.</text>
</comment>
<keyword evidence="3" id="KW-0269">Exonuclease</keyword>
<feature type="compositionally biased region" description="Pro residues" evidence="5">
    <location>
        <begin position="1504"/>
        <end position="1517"/>
    </location>
</feature>
<feature type="compositionally biased region" description="Pro residues" evidence="5">
    <location>
        <begin position="1349"/>
        <end position="1364"/>
    </location>
</feature>
<protein>
    <submittedName>
        <fullName evidence="11">5-3 exoribonuclease 1</fullName>
    </submittedName>
</protein>
<dbReference type="Proteomes" id="UP000239899">
    <property type="component" value="Unassembled WGS sequence"/>
</dbReference>
<dbReference type="STRING" id="3076.A0A2P6TY66"/>
<dbReference type="InterPro" id="IPR041385">
    <property type="entry name" value="SH3_12"/>
</dbReference>
<feature type="domain" description="Xrn1 N-terminal" evidence="6">
    <location>
        <begin position="1"/>
        <end position="225"/>
    </location>
</feature>
<comment type="similarity">
    <text evidence="4">Belongs to the 5'-3' exonuclease family.</text>
</comment>
<feature type="compositionally biased region" description="Low complexity" evidence="5">
    <location>
        <begin position="1590"/>
        <end position="1599"/>
    </location>
</feature>
<dbReference type="Gene3D" id="1.25.40.1050">
    <property type="match status" value="1"/>
</dbReference>
<feature type="compositionally biased region" description="Low complexity" evidence="5">
    <location>
        <begin position="1440"/>
        <end position="1455"/>
    </location>
</feature>
<feature type="region of interest" description="Disordered" evidence="5">
    <location>
        <begin position="365"/>
        <end position="386"/>
    </location>
</feature>